<dbReference type="InterPro" id="IPR027417">
    <property type="entry name" value="P-loop_NTPase"/>
</dbReference>
<dbReference type="Gene3D" id="3.40.50.300">
    <property type="entry name" value="P-loop containing nucleotide triphosphate hydrolases"/>
    <property type="match status" value="1"/>
</dbReference>
<organism evidence="4 5">
    <name type="scientific">Adineta ricciae</name>
    <name type="common">Rotifer</name>
    <dbReference type="NCBI Taxonomy" id="249248"/>
    <lineage>
        <taxon>Eukaryota</taxon>
        <taxon>Metazoa</taxon>
        <taxon>Spiralia</taxon>
        <taxon>Gnathifera</taxon>
        <taxon>Rotifera</taxon>
        <taxon>Eurotatoria</taxon>
        <taxon>Bdelloidea</taxon>
        <taxon>Adinetida</taxon>
        <taxon>Adinetidae</taxon>
        <taxon>Adineta</taxon>
    </lineage>
</organism>
<evidence type="ECO:0000313" key="5">
    <source>
        <dbReference type="Proteomes" id="UP000663852"/>
    </source>
</evidence>
<evidence type="ECO:0000313" key="4">
    <source>
        <dbReference type="EMBL" id="CAF0891736.1"/>
    </source>
</evidence>
<keyword evidence="3" id="KW-0472">Membrane</keyword>
<dbReference type="InterPro" id="IPR003578">
    <property type="entry name" value="Small_GTPase_Rho"/>
</dbReference>
<sequence>MSENSPEQRKSLVETFKERLPNPAEILIDQIIHLFIQWYNRRQLISSSFLMISIPIYMITIGSLFLHSCSKSVYLPLHMIVCGITSLIAAVLLIGIVIVWECAIKLTSKLTYHLSEGTPMILLPLVVIVFHRQKRHSQKISRCWQWKYYVPTLFEGNTHIIDVDNKRIELLLIDTAGQEEYARLRVLGYPNTQVVLICFAFDLPDSLTCVLDKWAPEVKHYCHNVPILLIANKRDLRDDPAVHERIKSQNQKVITTEDALLCAKRIGARNYLECSAKTREGVREVFEYAAKVALDRHSHDKCFCNCILL</sequence>
<dbReference type="GO" id="GO:0003924">
    <property type="term" value="F:GTPase activity"/>
    <property type="evidence" value="ECO:0007669"/>
    <property type="project" value="InterPro"/>
</dbReference>
<dbReference type="PROSITE" id="PS51420">
    <property type="entry name" value="RHO"/>
    <property type="match status" value="1"/>
</dbReference>
<feature type="transmembrane region" description="Helical" evidence="3">
    <location>
        <begin position="112"/>
        <end position="130"/>
    </location>
</feature>
<dbReference type="InterPro" id="IPR005225">
    <property type="entry name" value="Small_GTP-bd"/>
</dbReference>
<feature type="transmembrane region" description="Helical" evidence="3">
    <location>
        <begin position="44"/>
        <end position="66"/>
    </location>
</feature>
<keyword evidence="3" id="KW-0812">Transmembrane</keyword>
<dbReference type="SMART" id="SM00173">
    <property type="entry name" value="RAS"/>
    <property type="match status" value="1"/>
</dbReference>
<dbReference type="Proteomes" id="UP000663852">
    <property type="component" value="Unassembled WGS sequence"/>
</dbReference>
<dbReference type="OrthoDB" id="8830751at2759"/>
<protein>
    <submittedName>
        <fullName evidence="4">Uncharacterized protein</fullName>
    </submittedName>
</protein>
<dbReference type="PRINTS" id="PR00449">
    <property type="entry name" value="RASTRNSFRMNG"/>
</dbReference>
<dbReference type="EMBL" id="CAJNOJ010000031">
    <property type="protein sequence ID" value="CAF0891736.1"/>
    <property type="molecule type" value="Genomic_DNA"/>
</dbReference>
<evidence type="ECO:0000256" key="1">
    <source>
        <dbReference type="ARBA" id="ARBA00022741"/>
    </source>
</evidence>
<dbReference type="AlphaFoldDB" id="A0A813Z0R1"/>
<accession>A0A813Z0R1</accession>
<name>A0A813Z0R1_ADIRI</name>
<dbReference type="SMART" id="SM00175">
    <property type="entry name" value="RAB"/>
    <property type="match status" value="1"/>
</dbReference>
<dbReference type="SUPFAM" id="SSF52540">
    <property type="entry name" value="P-loop containing nucleoside triphosphate hydrolases"/>
    <property type="match status" value="1"/>
</dbReference>
<dbReference type="PANTHER" id="PTHR24072">
    <property type="entry name" value="RHO FAMILY GTPASE"/>
    <property type="match status" value="1"/>
</dbReference>
<keyword evidence="2" id="KW-0342">GTP-binding</keyword>
<feature type="transmembrane region" description="Helical" evidence="3">
    <location>
        <begin position="73"/>
        <end position="100"/>
    </location>
</feature>
<dbReference type="NCBIfam" id="TIGR00231">
    <property type="entry name" value="small_GTP"/>
    <property type="match status" value="1"/>
</dbReference>
<evidence type="ECO:0000256" key="3">
    <source>
        <dbReference type="SAM" id="Phobius"/>
    </source>
</evidence>
<gene>
    <name evidence="4" type="ORF">EDS130_LOCUS9321</name>
</gene>
<dbReference type="Pfam" id="PF00071">
    <property type="entry name" value="Ras"/>
    <property type="match status" value="1"/>
</dbReference>
<proteinExistence type="predicted"/>
<keyword evidence="1" id="KW-0547">Nucleotide-binding</keyword>
<dbReference type="GO" id="GO:0007264">
    <property type="term" value="P:small GTPase-mediated signal transduction"/>
    <property type="evidence" value="ECO:0007669"/>
    <property type="project" value="InterPro"/>
</dbReference>
<evidence type="ECO:0000256" key="2">
    <source>
        <dbReference type="ARBA" id="ARBA00023134"/>
    </source>
</evidence>
<keyword evidence="3" id="KW-1133">Transmembrane helix</keyword>
<dbReference type="InterPro" id="IPR001806">
    <property type="entry name" value="Small_GTPase"/>
</dbReference>
<dbReference type="PROSITE" id="PS51419">
    <property type="entry name" value="RAB"/>
    <property type="match status" value="1"/>
</dbReference>
<dbReference type="SMART" id="SM00174">
    <property type="entry name" value="RHO"/>
    <property type="match status" value="1"/>
</dbReference>
<comment type="caution">
    <text evidence="4">The sequence shown here is derived from an EMBL/GenBank/DDBJ whole genome shotgun (WGS) entry which is preliminary data.</text>
</comment>
<reference evidence="4" key="1">
    <citation type="submission" date="2021-02" db="EMBL/GenBank/DDBJ databases">
        <authorList>
            <person name="Nowell W R."/>
        </authorList>
    </citation>
    <scope>NUCLEOTIDE SEQUENCE</scope>
</reference>
<dbReference type="GO" id="GO:0005525">
    <property type="term" value="F:GTP binding"/>
    <property type="evidence" value="ECO:0007669"/>
    <property type="project" value="UniProtKB-KW"/>
</dbReference>